<dbReference type="SUPFAM" id="SSF48452">
    <property type="entry name" value="TPR-like"/>
    <property type="match status" value="1"/>
</dbReference>
<keyword evidence="11" id="KW-0802">TPR repeat</keyword>
<dbReference type="Pfam" id="PF01435">
    <property type="entry name" value="Peptidase_M48"/>
    <property type="match status" value="1"/>
</dbReference>
<keyword evidence="7" id="KW-0862">Zinc</keyword>
<dbReference type="Proteomes" id="UP000078390">
    <property type="component" value="Unassembled WGS sequence"/>
</dbReference>
<feature type="transmembrane region" description="Helical" evidence="12">
    <location>
        <begin position="65"/>
        <end position="84"/>
    </location>
</feature>
<gene>
    <name evidence="14" type="ORF">TDIS_0074</name>
</gene>
<dbReference type="InterPro" id="IPR019734">
    <property type="entry name" value="TPR_rpt"/>
</dbReference>
<dbReference type="RefSeq" id="WP_068668154.1">
    <property type="nucleotide sequence ID" value="NZ_LWLG01000001.1"/>
</dbReference>
<keyword evidence="9" id="KW-0482">Metalloprotease</keyword>
<dbReference type="Gene3D" id="1.25.40.10">
    <property type="entry name" value="Tetratricopeptide repeat domain"/>
    <property type="match status" value="1"/>
</dbReference>
<dbReference type="InterPro" id="IPR050083">
    <property type="entry name" value="HtpX_protease"/>
</dbReference>
<reference evidence="14 15" key="1">
    <citation type="submission" date="2016-04" db="EMBL/GenBank/DDBJ databases">
        <title>Genome analysis of Thermosulfurimonas dismutans, the first thermophilic sulfur-disproportionating bacterium of the phylum Thermodesulfobacteria.</title>
        <authorList>
            <person name="Mardanov A.V."/>
            <person name="Beletsky A.V."/>
            <person name="Kadnikov V.V."/>
            <person name="Slobodkin A.I."/>
            <person name="Ravin N.V."/>
        </authorList>
    </citation>
    <scope>NUCLEOTIDE SEQUENCE [LARGE SCALE GENOMIC DNA]</scope>
    <source>
        <strain evidence="14 15">S95</strain>
    </source>
</reference>
<evidence type="ECO:0000256" key="5">
    <source>
        <dbReference type="ARBA" id="ARBA00022723"/>
    </source>
</evidence>
<dbReference type="GO" id="GO:0006508">
    <property type="term" value="P:proteolysis"/>
    <property type="evidence" value="ECO:0007669"/>
    <property type="project" value="UniProtKB-KW"/>
</dbReference>
<evidence type="ECO:0000256" key="7">
    <source>
        <dbReference type="ARBA" id="ARBA00022833"/>
    </source>
</evidence>
<evidence type="ECO:0000256" key="10">
    <source>
        <dbReference type="ARBA" id="ARBA00023136"/>
    </source>
</evidence>
<comment type="caution">
    <text evidence="14">The sequence shown here is derived from an EMBL/GenBank/DDBJ whole genome shotgun (WGS) entry which is preliminary data.</text>
</comment>
<evidence type="ECO:0000256" key="11">
    <source>
        <dbReference type="PROSITE-ProRule" id="PRU00339"/>
    </source>
</evidence>
<keyword evidence="8 12" id="KW-1133">Transmembrane helix</keyword>
<dbReference type="InterPro" id="IPR001915">
    <property type="entry name" value="Peptidase_M48"/>
</dbReference>
<feature type="transmembrane region" description="Helical" evidence="12">
    <location>
        <begin position="309"/>
        <end position="330"/>
    </location>
</feature>
<proteinExistence type="predicted"/>
<dbReference type="STRING" id="999894.TDIS_0074"/>
<organism evidence="14 15">
    <name type="scientific">Thermosulfurimonas dismutans</name>
    <dbReference type="NCBI Taxonomy" id="999894"/>
    <lineage>
        <taxon>Bacteria</taxon>
        <taxon>Pseudomonadati</taxon>
        <taxon>Thermodesulfobacteriota</taxon>
        <taxon>Thermodesulfobacteria</taxon>
        <taxon>Thermodesulfobacteriales</taxon>
        <taxon>Thermodesulfobacteriaceae</taxon>
        <taxon>Thermosulfurimonas</taxon>
    </lineage>
</organism>
<dbReference type="CDD" id="cd07345">
    <property type="entry name" value="M48A_Ste24p-like"/>
    <property type="match status" value="1"/>
</dbReference>
<dbReference type="PANTHER" id="PTHR43221:SF2">
    <property type="entry name" value="PROTEASE HTPX HOMOLOG"/>
    <property type="match status" value="1"/>
</dbReference>
<evidence type="ECO:0000256" key="9">
    <source>
        <dbReference type="ARBA" id="ARBA00023049"/>
    </source>
</evidence>
<keyword evidence="10 12" id="KW-0472">Membrane</keyword>
<accession>A0A179D692</accession>
<dbReference type="AlphaFoldDB" id="A0A179D692"/>
<dbReference type="Gene3D" id="3.30.2010.10">
    <property type="entry name" value="Metalloproteases ('zincins'), catalytic domain"/>
    <property type="match status" value="1"/>
</dbReference>
<comment type="cofactor">
    <cofactor evidence="1">
        <name>Zn(2+)</name>
        <dbReference type="ChEBI" id="CHEBI:29105"/>
    </cofactor>
</comment>
<feature type="repeat" description="TPR" evidence="11">
    <location>
        <begin position="450"/>
        <end position="483"/>
    </location>
</feature>
<evidence type="ECO:0000256" key="2">
    <source>
        <dbReference type="ARBA" id="ARBA00022475"/>
    </source>
</evidence>
<evidence type="ECO:0000256" key="4">
    <source>
        <dbReference type="ARBA" id="ARBA00022692"/>
    </source>
</evidence>
<feature type="transmembrane region" description="Helical" evidence="12">
    <location>
        <begin position="160"/>
        <end position="178"/>
    </location>
</feature>
<evidence type="ECO:0000256" key="1">
    <source>
        <dbReference type="ARBA" id="ARBA00001947"/>
    </source>
</evidence>
<dbReference type="PROSITE" id="PS50005">
    <property type="entry name" value="TPR"/>
    <property type="match status" value="1"/>
</dbReference>
<sequence length="578" mass="67645">MFYDEIIYLFLSLILWGAWPSQEKLPLSQIFPFFLFKEAVWFILVQRLFATARDSLQFTLRQRQLLKWALVFLFLDVALLNLPAYLPQEFWALGLFLHYLLIGWFFAGRYERRAYLLELPTTKYISSQLKLFLPALLPWFLAYLLESSLSKLYIRPPEVLFWPSFLIILAVFFPYLAVKSWPTKIFPTSRLRDLIENYLRRENLKLGEIYLWLPFEGRLLTAGVMGFVYPFRYLLISPGLLSILTEEEVLSVVAHEVGHLKNRHLLFLLMFLLSFILILYFGLEPGWLLFLSLFPYPEWFLSPDLKFRLWPEIGMVLILGLAVILYFRYLMGYFMRHFEREADLYALESLGSAQGLISSLEKIAYISGLKKAPSWHHFSIEERIQFLRKVSERPELAQAHHKRLRRRLLIFLFLTLSLILSGSLADGKALKTRALQNLYLGLERRAEKKPELLRGLGDFLFSQGLEREALKIYEKALPRSPEDPWLLNNLAWLLLTAKDQTLRDPPRALNLAQKAASLETSPEILDTLAEAYRQAGKLEIACQYSRKALTLAQTLKGKDLSYYHRRTREFCEDAETSL</sequence>
<evidence type="ECO:0000256" key="3">
    <source>
        <dbReference type="ARBA" id="ARBA00022670"/>
    </source>
</evidence>
<feature type="transmembrane region" description="Helical" evidence="12">
    <location>
        <begin position="408"/>
        <end position="425"/>
    </location>
</feature>
<protein>
    <recommendedName>
        <fullName evidence="13">Peptidase M48 domain-containing protein</fullName>
    </recommendedName>
</protein>
<feature type="domain" description="Peptidase M48" evidence="13">
    <location>
        <begin position="224"/>
        <end position="389"/>
    </location>
</feature>
<evidence type="ECO:0000256" key="6">
    <source>
        <dbReference type="ARBA" id="ARBA00022801"/>
    </source>
</evidence>
<feature type="transmembrane region" description="Helical" evidence="12">
    <location>
        <begin position="265"/>
        <end position="289"/>
    </location>
</feature>
<evidence type="ECO:0000313" key="15">
    <source>
        <dbReference type="Proteomes" id="UP000078390"/>
    </source>
</evidence>
<dbReference type="InterPro" id="IPR011990">
    <property type="entry name" value="TPR-like_helical_dom_sf"/>
</dbReference>
<feature type="transmembrane region" description="Helical" evidence="12">
    <location>
        <begin position="131"/>
        <end position="154"/>
    </location>
</feature>
<feature type="transmembrane region" description="Helical" evidence="12">
    <location>
        <begin position="90"/>
        <end position="110"/>
    </location>
</feature>
<feature type="transmembrane region" description="Helical" evidence="12">
    <location>
        <begin position="30"/>
        <end position="49"/>
    </location>
</feature>
<name>A0A179D692_9BACT</name>
<keyword evidence="6" id="KW-0378">Hydrolase</keyword>
<evidence type="ECO:0000259" key="13">
    <source>
        <dbReference type="Pfam" id="PF01435"/>
    </source>
</evidence>
<keyword evidence="2" id="KW-1003">Cell membrane</keyword>
<keyword evidence="5" id="KW-0479">Metal-binding</keyword>
<dbReference type="SMART" id="SM00028">
    <property type="entry name" value="TPR"/>
    <property type="match status" value="2"/>
</dbReference>
<evidence type="ECO:0000256" key="12">
    <source>
        <dbReference type="SAM" id="Phobius"/>
    </source>
</evidence>
<evidence type="ECO:0000256" key="8">
    <source>
        <dbReference type="ARBA" id="ARBA00022989"/>
    </source>
</evidence>
<dbReference type="GO" id="GO:0004222">
    <property type="term" value="F:metalloendopeptidase activity"/>
    <property type="evidence" value="ECO:0007669"/>
    <property type="project" value="InterPro"/>
</dbReference>
<dbReference type="EMBL" id="LWLG01000001">
    <property type="protein sequence ID" value="OAQ21556.1"/>
    <property type="molecule type" value="Genomic_DNA"/>
</dbReference>
<keyword evidence="15" id="KW-1185">Reference proteome</keyword>
<dbReference type="GO" id="GO:0046872">
    <property type="term" value="F:metal ion binding"/>
    <property type="evidence" value="ECO:0007669"/>
    <property type="project" value="UniProtKB-KW"/>
</dbReference>
<keyword evidence="3" id="KW-0645">Protease</keyword>
<dbReference type="OrthoDB" id="255388at2"/>
<dbReference type="PANTHER" id="PTHR43221">
    <property type="entry name" value="PROTEASE HTPX"/>
    <property type="match status" value="1"/>
</dbReference>
<evidence type="ECO:0000313" key="14">
    <source>
        <dbReference type="EMBL" id="OAQ21556.1"/>
    </source>
</evidence>
<keyword evidence="4 12" id="KW-0812">Transmembrane</keyword>